<organism evidence="2 3">
    <name type="scientific">Lithospermum erythrorhizon</name>
    <name type="common">Purple gromwell</name>
    <name type="synonym">Lithospermum officinale var. erythrorhizon</name>
    <dbReference type="NCBI Taxonomy" id="34254"/>
    <lineage>
        <taxon>Eukaryota</taxon>
        <taxon>Viridiplantae</taxon>
        <taxon>Streptophyta</taxon>
        <taxon>Embryophyta</taxon>
        <taxon>Tracheophyta</taxon>
        <taxon>Spermatophyta</taxon>
        <taxon>Magnoliopsida</taxon>
        <taxon>eudicotyledons</taxon>
        <taxon>Gunneridae</taxon>
        <taxon>Pentapetalae</taxon>
        <taxon>asterids</taxon>
        <taxon>lamiids</taxon>
        <taxon>Boraginales</taxon>
        <taxon>Boraginaceae</taxon>
        <taxon>Boraginoideae</taxon>
        <taxon>Lithospermeae</taxon>
        <taxon>Lithospermum</taxon>
    </lineage>
</organism>
<dbReference type="SUPFAM" id="SSF57756">
    <property type="entry name" value="Retrovirus zinc finger-like domains"/>
    <property type="match status" value="1"/>
</dbReference>
<dbReference type="InterPro" id="IPR036875">
    <property type="entry name" value="Znf_CCHC_sf"/>
</dbReference>
<protein>
    <recommendedName>
        <fullName evidence="4">Gag-protease polyprotein</fullName>
    </recommendedName>
</protein>
<evidence type="ECO:0008006" key="4">
    <source>
        <dbReference type="Google" id="ProtNLM"/>
    </source>
</evidence>
<evidence type="ECO:0000313" key="2">
    <source>
        <dbReference type="EMBL" id="GAA0139418.1"/>
    </source>
</evidence>
<dbReference type="GO" id="GO:0003676">
    <property type="term" value="F:nucleic acid binding"/>
    <property type="evidence" value="ECO:0007669"/>
    <property type="project" value="InterPro"/>
</dbReference>
<comment type="caution">
    <text evidence="2">The sequence shown here is derived from an EMBL/GenBank/DDBJ whole genome shotgun (WGS) entry which is preliminary data.</text>
</comment>
<keyword evidence="3" id="KW-1185">Reference proteome</keyword>
<dbReference type="EMBL" id="BAABME010015106">
    <property type="protein sequence ID" value="GAA0139418.1"/>
    <property type="molecule type" value="Genomic_DNA"/>
</dbReference>
<feature type="compositionally biased region" description="Polar residues" evidence="1">
    <location>
        <begin position="189"/>
        <end position="201"/>
    </location>
</feature>
<dbReference type="Proteomes" id="UP001454036">
    <property type="component" value="Unassembled WGS sequence"/>
</dbReference>
<sequence length="207" mass="23468">MKSVKQGNANMEQKDKPKGIQCIECEGFGHIQAECPNYVKRQSKNYYTTLTDDDSEDEEEKVSNFVAFTAQSEPPIDDSLPDKSKDEEAMTEEELLEDYKLLYSKWTELTMIYTKAKTEKGRLKKEIEKLLKIVEDRDEEIKGLNVQLTNILEEILVIGKNVGDTTGIGYKKGKTSNQKGEAKFVAARGNQQSSTGVTTQRIKMRPD</sequence>
<reference evidence="2 3" key="1">
    <citation type="submission" date="2024-01" db="EMBL/GenBank/DDBJ databases">
        <title>The complete chloroplast genome sequence of Lithospermum erythrorhizon: insights into the phylogenetic relationship among Boraginaceae species and the maternal lineages of purple gromwells.</title>
        <authorList>
            <person name="Okada T."/>
            <person name="Watanabe K."/>
        </authorList>
    </citation>
    <scope>NUCLEOTIDE SEQUENCE [LARGE SCALE GENOMIC DNA]</scope>
</reference>
<dbReference type="GO" id="GO:0008270">
    <property type="term" value="F:zinc ion binding"/>
    <property type="evidence" value="ECO:0007669"/>
    <property type="project" value="InterPro"/>
</dbReference>
<dbReference type="AlphaFoldDB" id="A0AAV3NKB4"/>
<name>A0AAV3NKB4_LITER</name>
<accession>A0AAV3NKB4</accession>
<proteinExistence type="predicted"/>
<evidence type="ECO:0000256" key="1">
    <source>
        <dbReference type="SAM" id="MobiDB-lite"/>
    </source>
</evidence>
<gene>
    <name evidence="2" type="ORF">LIER_35084</name>
</gene>
<evidence type="ECO:0000313" key="3">
    <source>
        <dbReference type="Proteomes" id="UP001454036"/>
    </source>
</evidence>
<dbReference type="Gene3D" id="4.10.60.10">
    <property type="entry name" value="Zinc finger, CCHC-type"/>
    <property type="match status" value="1"/>
</dbReference>
<feature type="region of interest" description="Disordered" evidence="1">
    <location>
        <begin position="186"/>
        <end position="207"/>
    </location>
</feature>